<dbReference type="RefSeq" id="WP_162370196.1">
    <property type="nucleotide sequence ID" value="NZ_JAAEEH010000015.1"/>
</dbReference>
<evidence type="ECO:0000259" key="9">
    <source>
        <dbReference type="PROSITE" id="PS51012"/>
    </source>
</evidence>
<gene>
    <name evidence="10" type="ORF">GXN74_06890</name>
</gene>
<keyword evidence="6 8" id="KW-1133">Transmembrane helix</keyword>
<dbReference type="EMBL" id="JAAEEH010000015">
    <property type="protein sequence ID" value="NDL67467.1"/>
    <property type="molecule type" value="Genomic_DNA"/>
</dbReference>
<evidence type="ECO:0000313" key="10">
    <source>
        <dbReference type="EMBL" id="NDL67467.1"/>
    </source>
</evidence>
<keyword evidence="11" id="KW-1185">Reference proteome</keyword>
<keyword evidence="4" id="KW-1003">Cell membrane</keyword>
<evidence type="ECO:0000256" key="3">
    <source>
        <dbReference type="ARBA" id="ARBA00022448"/>
    </source>
</evidence>
<evidence type="ECO:0000256" key="4">
    <source>
        <dbReference type="ARBA" id="ARBA00022475"/>
    </source>
</evidence>
<evidence type="ECO:0000256" key="7">
    <source>
        <dbReference type="ARBA" id="ARBA00023136"/>
    </source>
</evidence>
<evidence type="ECO:0000256" key="5">
    <source>
        <dbReference type="ARBA" id="ARBA00022692"/>
    </source>
</evidence>
<dbReference type="Proteomes" id="UP000461585">
    <property type="component" value="Unassembled WGS sequence"/>
</dbReference>
<dbReference type="InterPro" id="IPR013525">
    <property type="entry name" value="ABC2_TM"/>
</dbReference>
<organism evidence="10 11">
    <name type="scientific">Anaerotalea alkaliphila</name>
    <dbReference type="NCBI Taxonomy" id="2662126"/>
    <lineage>
        <taxon>Bacteria</taxon>
        <taxon>Bacillati</taxon>
        <taxon>Bacillota</taxon>
        <taxon>Clostridia</taxon>
        <taxon>Eubacteriales</taxon>
        <taxon>Anaerotalea</taxon>
    </lineage>
</organism>
<feature type="domain" description="ABC transmembrane type-2" evidence="9">
    <location>
        <begin position="108"/>
        <end position="339"/>
    </location>
</feature>
<evidence type="ECO:0000256" key="8">
    <source>
        <dbReference type="SAM" id="Phobius"/>
    </source>
</evidence>
<evidence type="ECO:0000256" key="1">
    <source>
        <dbReference type="ARBA" id="ARBA00004651"/>
    </source>
</evidence>
<dbReference type="Pfam" id="PF12698">
    <property type="entry name" value="ABC2_membrane_3"/>
    <property type="match status" value="1"/>
</dbReference>
<dbReference type="AlphaFoldDB" id="A0A7X5HVJ9"/>
<feature type="transmembrane region" description="Helical" evidence="8">
    <location>
        <begin position="258"/>
        <end position="276"/>
    </location>
</feature>
<keyword evidence="5 8" id="KW-0812">Transmembrane</keyword>
<dbReference type="InterPro" id="IPR047817">
    <property type="entry name" value="ABC2_TM_bact-type"/>
</dbReference>
<comment type="similarity">
    <text evidence="2">Belongs to the ABC-2 integral membrane protein family.</text>
</comment>
<dbReference type="GO" id="GO:0005886">
    <property type="term" value="C:plasma membrane"/>
    <property type="evidence" value="ECO:0007669"/>
    <property type="project" value="UniProtKB-SubCell"/>
</dbReference>
<keyword evidence="3" id="KW-0813">Transport</keyword>
<feature type="transmembrane region" description="Helical" evidence="8">
    <location>
        <begin position="149"/>
        <end position="172"/>
    </location>
</feature>
<protein>
    <submittedName>
        <fullName evidence="10">ABC transporter permease</fullName>
    </submittedName>
</protein>
<feature type="transmembrane region" description="Helical" evidence="8">
    <location>
        <begin position="21"/>
        <end position="39"/>
    </location>
</feature>
<dbReference type="PANTHER" id="PTHR30294:SF38">
    <property type="entry name" value="TRANSPORT PERMEASE PROTEIN"/>
    <property type="match status" value="1"/>
</dbReference>
<dbReference type="PROSITE" id="PS51012">
    <property type="entry name" value="ABC_TM2"/>
    <property type="match status" value="1"/>
</dbReference>
<comment type="subcellular location">
    <subcellularLocation>
        <location evidence="1">Cell membrane</location>
        <topology evidence="1">Multi-pass membrane protein</topology>
    </subcellularLocation>
</comment>
<reference evidence="10 11" key="1">
    <citation type="submission" date="2020-01" db="EMBL/GenBank/DDBJ databases">
        <title>Anaeroalcalibacter tamaniensis gen. nov., sp. nov., moderately halophilic strictly anaerobic fermenter bacterium from mud volcano of Taman peninsula.</title>
        <authorList>
            <person name="Frolova A."/>
            <person name="Merkel A.Y."/>
            <person name="Slobodkin A.I."/>
        </authorList>
    </citation>
    <scope>NUCLEOTIDE SEQUENCE [LARGE SCALE GENOMIC DNA]</scope>
    <source>
        <strain evidence="10 11">F-3ap</strain>
    </source>
</reference>
<evidence type="ECO:0000313" key="11">
    <source>
        <dbReference type="Proteomes" id="UP000461585"/>
    </source>
</evidence>
<keyword evidence="7 8" id="KW-0472">Membrane</keyword>
<evidence type="ECO:0000256" key="2">
    <source>
        <dbReference type="ARBA" id="ARBA00007783"/>
    </source>
</evidence>
<dbReference type="InterPro" id="IPR051449">
    <property type="entry name" value="ABC-2_transporter_component"/>
</dbReference>
<feature type="transmembrane region" description="Helical" evidence="8">
    <location>
        <begin position="193"/>
        <end position="216"/>
    </location>
</feature>
<comment type="caution">
    <text evidence="10">The sequence shown here is derived from an EMBL/GenBank/DDBJ whole genome shotgun (WGS) entry which is preliminary data.</text>
</comment>
<evidence type="ECO:0000256" key="6">
    <source>
        <dbReference type="ARBA" id="ARBA00022989"/>
    </source>
</evidence>
<dbReference type="GO" id="GO:0140359">
    <property type="term" value="F:ABC-type transporter activity"/>
    <property type="evidence" value="ECO:0007669"/>
    <property type="project" value="InterPro"/>
</dbReference>
<feature type="transmembrane region" description="Helical" evidence="8">
    <location>
        <begin position="228"/>
        <end position="251"/>
    </location>
</feature>
<dbReference type="PANTHER" id="PTHR30294">
    <property type="entry name" value="MEMBRANE COMPONENT OF ABC TRANSPORTER YHHJ-RELATED"/>
    <property type="match status" value="1"/>
</dbReference>
<accession>A0A7X5HVJ9</accession>
<name>A0A7X5HVJ9_9FIRM</name>
<proteinExistence type="inferred from homology"/>
<sequence length="342" mass="38012">MRIWAVALRILRQLGHDWRTMALMVLSPIFVMTLMSLIFNSEEYNPRIGIVNAPASFVERLEEKDAVLFRYDAYGAEMALAKDLVDGVVDFSNGLPTLEMEGSDPGKSMAVQRLVEAVLREPPRSIARPPLLEVTYLHGYKDMAAFDSFGPILIGFYVFFFVFLIAGVSFIGERNNGTLERILATPLRRWEVVAGYILGFGFFAVLQSGLIAWYSIRVLGIFMVGSFPLVLAVTSLTAMVGLAIGTFISAFADNELQMIQFVPVVIVPQLFFSGLFDLGTMPKPLQMAGRGMPLWYVADALRNIMIRGTGFEEILLHMGVLAATCLLFATANVLALKKYRRL</sequence>
<feature type="transmembrane region" description="Helical" evidence="8">
    <location>
        <begin position="314"/>
        <end position="336"/>
    </location>
</feature>